<keyword evidence="2" id="KW-1185">Reference proteome</keyword>
<evidence type="ECO:0000313" key="2">
    <source>
        <dbReference type="Proteomes" id="UP000053825"/>
    </source>
</evidence>
<dbReference type="EMBL" id="KQ414828">
    <property type="protein sequence ID" value="KOC60416.1"/>
    <property type="molecule type" value="Genomic_DNA"/>
</dbReference>
<protein>
    <submittedName>
        <fullName evidence="1">Uncharacterized protein</fullName>
    </submittedName>
</protein>
<dbReference type="Proteomes" id="UP000053825">
    <property type="component" value="Unassembled WGS sequence"/>
</dbReference>
<gene>
    <name evidence="1" type="ORF">WH47_08613</name>
</gene>
<name>A0A0L7QPL2_9HYME</name>
<organism evidence="1 2">
    <name type="scientific">Habropoda laboriosa</name>
    <dbReference type="NCBI Taxonomy" id="597456"/>
    <lineage>
        <taxon>Eukaryota</taxon>
        <taxon>Metazoa</taxon>
        <taxon>Ecdysozoa</taxon>
        <taxon>Arthropoda</taxon>
        <taxon>Hexapoda</taxon>
        <taxon>Insecta</taxon>
        <taxon>Pterygota</taxon>
        <taxon>Neoptera</taxon>
        <taxon>Endopterygota</taxon>
        <taxon>Hymenoptera</taxon>
        <taxon>Apocrita</taxon>
        <taxon>Aculeata</taxon>
        <taxon>Apoidea</taxon>
        <taxon>Anthophila</taxon>
        <taxon>Apidae</taxon>
        <taxon>Habropoda</taxon>
    </lineage>
</organism>
<dbReference type="AlphaFoldDB" id="A0A0L7QPL2"/>
<evidence type="ECO:0000313" key="1">
    <source>
        <dbReference type="EMBL" id="KOC60416.1"/>
    </source>
</evidence>
<sequence>MVVKMVMTRSNHLGKEESVVVDEVTRSFRCVGRALRFCTGLCRDQAIGWCDILFLISSGRCCETMLVLIEEENVQENRRVRTRIIFLYEVFGWFDRVMNIVSEGFRNF</sequence>
<accession>A0A0L7QPL2</accession>
<proteinExistence type="predicted"/>
<reference evidence="1 2" key="1">
    <citation type="submission" date="2015-07" db="EMBL/GenBank/DDBJ databases">
        <title>The genome of Habropoda laboriosa.</title>
        <authorList>
            <person name="Pan H."/>
            <person name="Kapheim K."/>
        </authorList>
    </citation>
    <scope>NUCLEOTIDE SEQUENCE [LARGE SCALE GENOMIC DNA]</scope>
    <source>
        <strain evidence="1">0110345459</strain>
    </source>
</reference>